<name>A0A7S2WCX7_9STRA</name>
<dbReference type="Gene3D" id="6.10.140.1200">
    <property type="match status" value="1"/>
</dbReference>
<organism evidence="2">
    <name type="scientific">Mucochytrium quahogii</name>
    <dbReference type="NCBI Taxonomy" id="96639"/>
    <lineage>
        <taxon>Eukaryota</taxon>
        <taxon>Sar</taxon>
        <taxon>Stramenopiles</taxon>
        <taxon>Bigyra</taxon>
        <taxon>Labyrinthulomycetes</taxon>
        <taxon>Thraustochytrida</taxon>
        <taxon>Thraustochytriidae</taxon>
        <taxon>Mucochytrium</taxon>
    </lineage>
</organism>
<dbReference type="InterPro" id="IPR027079">
    <property type="entry name" value="Tfb1/GTF2H1"/>
</dbReference>
<dbReference type="GO" id="GO:0000439">
    <property type="term" value="C:transcription factor TFIIH core complex"/>
    <property type="evidence" value="ECO:0007669"/>
    <property type="project" value="InterPro"/>
</dbReference>
<dbReference type="Pfam" id="PF03909">
    <property type="entry name" value="BSD"/>
    <property type="match status" value="1"/>
</dbReference>
<evidence type="ECO:0000259" key="1">
    <source>
        <dbReference type="PROSITE" id="PS50858"/>
    </source>
</evidence>
<dbReference type="GO" id="GO:0006289">
    <property type="term" value="P:nucleotide-excision repair"/>
    <property type="evidence" value="ECO:0007669"/>
    <property type="project" value="InterPro"/>
</dbReference>
<feature type="domain" description="BSD" evidence="1">
    <location>
        <begin position="227"/>
        <end position="279"/>
    </location>
</feature>
<dbReference type="SUPFAM" id="SSF140383">
    <property type="entry name" value="BSD domain-like"/>
    <property type="match status" value="2"/>
</dbReference>
<dbReference type="PANTHER" id="PTHR12856">
    <property type="entry name" value="TRANSCRIPTION INITIATION FACTOR IIH-RELATED"/>
    <property type="match status" value="1"/>
</dbReference>
<dbReference type="PROSITE" id="PS50858">
    <property type="entry name" value="BSD"/>
    <property type="match status" value="2"/>
</dbReference>
<gene>
    <name evidence="2" type="ORF">QSP1433_LOCUS6807</name>
</gene>
<reference evidence="2" key="1">
    <citation type="submission" date="2021-01" db="EMBL/GenBank/DDBJ databases">
        <authorList>
            <person name="Corre E."/>
            <person name="Pelletier E."/>
            <person name="Niang G."/>
            <person name="Scheremetjew M."/>
            <person name="Finn R."/>
            <person name="Kale V."/>
            <person name="Holt S."/>
            <person name="Cochrane G."/>
            <person name="Meng A."/>
            <person name="Brown T."/>
            <person name="Cohen L."/>
        </authorList>
    </citation>
    <scope>NUCLEOTIDE SEQUENCE</scope>
    <source>
        <strain evidence="2">NY070348D</strain>
    </source>
</reference>
<dbReference type="SMART" id="SM00751">
    <property type="entry name" value="BSD"/>
    <property type="match status" value="2"/>
</dbReference>
<dbReference type="InterPro" id="IPR035925">
    <property type="entry name" value="BSD_dom_sf"/>
</dbReference>
<feature type="domain" description="BSD" evidence="1">
    <location>
        <begin position="148"/>
        <end position="204"/>
    </location>
</feature>
<sequence length="643" mass="73241">MGDGTAFEYVNVGLFREKQFILGTLTISLGSPGLNLSYVPNEVAFARHKLQASHQLLDKIGKGEKGGNFFLRMEINFAGERPRKCVFNFFKREQARTKVFTLITEAQNPVTESPANTPTATAPSVTLSNNDYFEKYRRPEANDDAAFELGKYEVNVSQGELLARQALLDSDQDLFELYKSVVVTGVMSANDFWLARVHQIAEEKEELTQTRGLSSGLTADVHASTANQGNIRYELTPEHMTRIFLEQPRVHRIYEQKVPHELSQLDFWKLYFQSKYFHQDREVSEEFKASEEGRAAAKVFGDFDNDDDYDDDERVKSLENRGSRPKGILVDPEVDLLYNLTDEPVGPANVLAGVGMADRAGFGIVDRDPAEAEKDRACREKLRKLGRKAKLSDVKRLQAKPLESGPIMSRYNRHAKLVLPDERDPRTKRKRVSRMIDNERDAEVLHDLEEAAGISNLPSVIPLDLDDRSAYLAIGGAQTLKDGPNKATSNRTTNLEEWGPTKLRDIMPDSKTAINILDQLTCGTSTEAGDGNERVENVKDNDELLRIFRASNEVRRHFWARFPPKVRSSENLETQQRVVQLQKIIDKLKECEIRVNAFRTYARDDGNRTLAHLLLDVKDQINKCTSDWDKFYKREKNKRARRR</sequence>
<dbReference type="EMBL" id="HBHK01010859">
    <property type="protein sequence ID" value="CAD9680139.1"/>
    <property type="molecule type" value="Transcribed_RNA"/>
</dbReference>
<dbReference type="InterPro" id="IPR005607">
    <property type="entry name" value="BSD_dom"/>
</dbReference>
<dbReference type="GO" id="GO:0006351">
    <property type="term" value="P:DNA-templated transcription"/>
    <property type="evidence" value="ECO:0007669"/>
    <property type="project" value="InterPro"/>
</dbReference>
<accession>A0A7S2WCX7</accession>
<proteinExistence type="predicted"/>
<evidence type="ECO:0000313" key="2">
    <source>
        <dbReference type="EMBL" id="CAD9680139.1"/>
    </source>
</evidence>
<dbReference type="AlphaFoldDB" id="A0A7S2WCX7"/>
<protein>
    <recommendedName>
        <fullName evidence="1">BSD domain-containing protein</fullName>
    </recommendedName>
</protein>